<dbReference type="SUPFAM" id="SSF56300">
    <property type="entry name" value="Metallo-dependent phosphatases"/>
    <property type="match status" value="1"/>
</dbReference>
<dbReference type="InterPro" id="IPR004843">
    <property type="entry name" value="Calcineurin-like_PHP"/>
</dbReference>
<organism evidence="3 4">
    <name type="scientific">Negadavirga shengliensis</name>
    <dbReference type="NCBI Taxonomy" id="1389218"/>
    <lineage>
        <taxon>Bacteria</taxon>
        <taxon>Pseudomonadati</taxon>
        <taxon>Bacteroidota</taxon>
        <taxon>Cytophagia</taxon>
        <taxon>Cytophagales</taxon>
        <taxon>Cyclobacteriaceae</taxon>
        <taxon>Negadavirga</taxon>
    </lineage>
</organism>
<dbReference type="RefSeq" id="WP_377064766.1">
    <property type="nucleotide sequence ID" value="NZ_JBHSJJ010000006.1"/>
</dbReference>
<evidence type="ECO:0000256" key="1">
    <source>
        <dbReference type="SAM" id="SignalP"/>
    </source>
</evidence>
<comment type="caution">
    <text evidence="3">The sequence shown here is derived from an EMBL/GenBank/DDBJ whole genome shotgun (WGS) entry which is preliminary data.</text>
</comment>
<sequence length="305" mass="34104">MTRRIFVIMICLPVFFLQAAFAQKPVKPLFSFGLISDVQYADAETIGKRNYRNSPAKLEKTLEILNAYDLSFIVNLGDLIDRGFENFDKPLKILERSRFPIHHVWGNHDFAVTDDQKKSVGKKLGNEAGYYSFEEAGFVFIVLNGLDFSMEGHPQGSVAYNKAVRVMETLTSAGANNAKPWNGGIGDDQLTWFLAQVKNAGEKGKRAVVFCHYPLLPENGLQLLNNRQLLSALDETQDVVAWFSGHHHEGNYVRDGRGIHHVTFQGMVEATTQALGAVISVYPDKIIVHGIGHEEDRVLEIVNSE</sequence>
<feature type="chain" id="PRO_5045653107" evidence="1">
    <location>
        <begin position="20"/>
        <end position="305"/>
    </location>
</feature>
<keyword evidence="1" id="KW-0732">Signal</keyword>
<evidence type="ECO:0000259" key="2">
    <source>
        <dbReference type="Pfam" id="PF00149"/>
    </source>
</evidence>
<dbReference type="InterPro" id="IPR029052">
    <property type="entry name" value="Metallo-depent_PP-like"/>
</dbReference>
<feature type="domain" description="Calcineurin-like phosphoesterase" evidence="2">
    <location>
        <begin position="32"/>
        <end position="249"/>
    </location>
</feature>
<dbReference type="Proteomes" id="UP001595818">
    <property type="component" value="Unassembled WGS sequence"/>
</dbReference>
<reference evidence="4" key="1">
    <citation type="journal article" date="2019" name="Int. J. Syst. Evol. Microbiol.">
        <title>The Global Catalogue of Microorganisms (GCM) 10K type strain sequencing project: providing services to taxonomists for standard genome sequencing and annotation.</title>
        <authorList>
            <consortium name="The Broad Institute Genomics Platform"/>
            <consortium name="The Broad Institute Genome Sequencing Center for Infectious Disease"/>
            <person name="Wu L."/>
            <person name="Ma J."/>
        </authorList>
    </citation>
    <scope>NUCLEOTIDE SEQUENCE [LARGE SCALE GENOMIC DNA]</scope>
    <source>
        <strain evidence="4">CGMCC 4.7466</strain>
    </source>
</reference>
<dbReference type="Pfam" id="PF00149">
    <property type="entry name" value="Metallophos"/>
    <property type="match status" value="1"/>
</dbReference>
<dbReference type="Gene3D" id="3.60.21.10">
    <property type="match status" value="1"/>
</dbReference>
<dbReference type="EMBL" id="JBHSJJ010000006">
    <property type="protein sequence ID" value="MFC4872402.1"/>
    <property type="molecule type" value="Genomic_DNA"/>
</dbReference>
<accession>A0ABV9T1P8</accession>
<gene>
    <name evidence="3" type="ORF">ACFPFU_11945</name>
</gene>
<keyword evidence="4" id="KW-1185">Reference proteome</keyword>
<dbReference type="PANTHER" id="PTHR16509">
    <property type="match status" value="1"/>
</dbReference>
<evidence type="ECO:0000313" key="4">
    <source>
        <dbReference type="Proteomes" id="UP001595818"/>
    </source>
</evidence>
<proteinExistence type="predicted"/>
<dbReference type="PANTHER" id="PTHR16509:SF1">
    <property type="entry name" value="MANGANESE-DEPENDENT ADP-RIBOSE_CDP-ALCOHOL DIPHOSPHATASE"/>
    <property type="match status" value="1"/>
</dbReference>
<feature type="signal peptide" evidence="1">
    <location>
        <begin position="1"/>
        <end position="19"/>
    </location>
</feature>
<evidence type="ECO:0000313" key="3">
    <source>
        <dbReference type="EMBL" id="MFC4872402.1"/>
    </source>
</evidence>
<name>A0ABV9T1P8_9BACT</name>
<protein>
    <submittedName>
        <fullName evidence="3">Metallophosphoesterase</fullName>
    </submittedName>
</protein>